<dbReference type="SUPFAM" id="SSF56801">
    <property type="entry name" value="Acetyl-CoA synthetase-like"/>
    <property type="match status" value="1"/>
</dbReference>
<evidence type="ECO:0000313" key="3">
    <source>
        <dbReference type="EMBL" id="SUY28406.1"/>
    </source>
</evidence>
<dbReference type="PANTHER" id="PTHR43201:SF32">
    <property type="entry name" value="2-SUCCINYLBENZOATE--COA LIGASE, CHLOROPLASTIC_PEROXISOMAL"/>
    <property type="match status" value="1"/>
</dbReference>
<dbReference type="InterPro" id="IPR025110">
    <property type="entry name" value="AMP-bd_C"/>
</dbReference>
<evidence type="ECO:0000259" key="1">
    <source>
        <dbReference type="Pfam" id="PF00501"/>
    </source>
</evidence>
<dbReference type="EC" id="6.2.1.-" evidence="3"/>
<dbReference type="RefSeq" id="WP_115734145.1">
    <property type="nucleotide sequence ID" value="NZ_BAAAVY010000001.1"/>
</dbReference>
<reference evidence="3 4" key="1">
    <citation type="submission" date="2018-06" db="EMBL/GenBank/DDBJ databases">
        <authorList>
            <consortium name="Pathogen Informatics"/>
            <person name="Doyle S."/>
        </authorList>
    </citation>
    <scope>NUCLEOTIDE SEQUENCE [LARGE SCALE GENOMIC DNA]</scope>
    <source>
        <strain evidence="3 4">NCTC10684</strain>
    </source>
</reference>
<accession>A0A381IJI9</accession>
<dbReference type="Gene3D" id="3.40.50.12780">
    <property type="entry name" value="N-terminal domain of ligase-like"/>
    <property type="match status" value="1"/>
</dbReference>
<evidence type="ECO:0000259" key="2">
    <source>
        <dbReference type="Pfam" id="PF13193"/>
    </source>
</evidence>
<feature type="domain" description="AMP-dependent synthetase/ligase" evidence="1">
    <location>
        <begin position="41"/>
        <end position="395"/>
    </location>
</feature>
<dbReference type="PROSITE" id="PS00455">
    <property type="entry name" value="AMP_BINDING"/>
    <property type="match status" value="1"/>
</dbReference>
<dbReference type="GO" id="GO:0006631">
    <property type="term" value="P:fatty acid metabolic process"/>
    <property type="evidence" value="ECO:0007669"/>
    <property type="project" value="TreeGrafter"/>
</dbReference>
<dbReference type="Gene3D" id="3.30.300.30">
    <property type="match status" value="1"/>
</dbReference>
<sequence>MPSPQILDGGPLKAPPRTSRYAEWRDQTVVDILKGELLADRDRALLIDADFELTVGELHSQSERLAKWMAGRGVGVGDVVSYQLPNWWEVLVIDTAIAMIGAVANPILMIYRDAEVEFILRDACSKLIFIAESFRSARNLEMMMRLRPRVPGLLDVVLVRGAGELEYSAIVASQTGPFHAVSLSADAPRLLMYTSGTTGRAKGVIHSHNTLDSEINTAARIWGLGRGSIMLMPSPLAHITGYLYGMGFPTIVGMTTILMETWDATRAADLIERHSVNAMVAATPFLKELTDEAQVARRRLPSLRIFACGGAPVPPELVRRATAALENCNVFRVYGSTEAPTITLGAAVRGSDVAAETDGYVVGHDVKVVDEAGQPQGPEIEGEILTRGPELMIGYRRTEDDADAFDAEGYFRTGDLGILRADGALVITGRRKDLIIRGGENISAKELEDALYEHGAIAEVAIVSMPHDRLGEGVCCFAVLASGHSISLADMVAYLDRRGFARQKFPERLEIVAALPRTASGKVQKFVLRSQIADAIQRERLATGAIGTT</sequence>
<dbReference type="Pfam" id="PF00501">
    <property type="entry name" value="AMP-binding"/>
    <property type="match status" value="1"/>
</dbReference>
<protein>
    <submittedName>
        <fullName evidence="3">Short-chain-fatty-acid--CoA ligase</fullName>
        <ecNumber evidence="3">6.2.1.-</ecNumber>
    </submittedName>
</protein>
<evidence type="ECO:0000313" key="4">
    <source>
        <dbReference type="Proteomes" id="UP000254701"/>
    </source>
</evidence>
<keyword evidence="3" id="KW-0436">Ligase</keyword>
<dbReference type="PANTHER" id="PTHR43201">
    <property type="entry name" value="ACYL-COA SYNTHETASE"/>
    <property type="match status" value="1"/>
</dbReference>
<proteinExistence type="predicted"/>
<dbReference type="Pfam" id="PF13193">
    <property type="entry name" value="AMP-binding_C"/>
    <property type="match status" value="1"/>
</dbReference>
<organism evidence="3 4">
    <name type="scientific">Aminobacter aminovorans</name>
    <name type="common">Chelatobacter heintzii</name>
    <dbReference type="NCBI Taxonomy" id="83263"/>
    <lineage>
        <taxon>Bacteria</taxon>
        <taxon>Pseudomonadati</taxon>
        <taxon>Pseudomonadota</taxon>
        <taxon>Alphaproteobacteria</taxon>
        <taxon>Hyphomicrobiales</taxon>
        <taxon>Phyllobacteriaceae</taxon>
        <taxon>Aminobacter</taxon>
    </lineage>
</organism>
<dbReference type="Proteomes" id="UP000254701">
    <property type="component" value="Unassembled WGS sequence"/>
</dbReference>
<dbReference type="InterPro" id="IPR020845">
    <property type="entry name" value="AMP-binding_CS"/>
</dbReference>
<gene>
    <name evidence="3" type="primary">fadK_3</name>
    <name evidence="3" type="ORF">NCTC10684_05129</name>
</gene>
<name>A0A381IJI9_AMIAI</name>
<feature type="domain" description="AMP-binding enzyme C-terminal" evidence="2">
    <location>
        <begin position="446"/>
        <end position="522"/>
    </location>
</feature>
<dbReference type="InterPro" id="IPR045851">
    <property type="entry name" value="AMP-bd_C_sf"/>
</dbReference>
<dbReference type="GO" id="GO:0031956">
    <property type="term" value="F:medium-chain fatty acid-CoA ligase activity"/>
    <property type="evidence" value="ECO:0007669"/>
    <property type="project" value="TreeGrafter"/>
</dbReference>
<dbReference type="InterPro" id="IPR000873">
    <property type="entry name" value="AMP-dep_synth/lig_dom"/>
</dbReference>
<dbReference type="EMBL" id="UFSM01000002">
    <property type="protein sequence ID" value="SUY28406.1"/>
    <property type="molecule type" value="Genomic_DNA"/>
</dbReference>
<dbReference type="InterPro" id="IPR042099">
    <property type="entry name" value="ANL_N_sf"/>
</dbReference>
<dbReference type="AlphaFoldDB" id="A0A381IJI9"/>
<dbReference type="OrthoDB" id="9803968at2"/>